<organism evidence="2 3">
    <name type="scientific">Haliea salexigens</name>
    <dbReference type="NCBI Taxonomy" id="287487"/>
    <lineage>
        <taxon>Bacteria</taxon>
        <taxon>Pseudomonadati</taxon>
        <taxon>Pseudomonadota</taxon>
        <taxon>Gammaproteobacteria</taxon>
        <taxon>Cellvibrionales</taxon>
        <taxon>Halieaceae</taxon>
        <taxon>Haliea</taxon>
    </lineage>
</organism>
<proteinExistence type="predicted"/>
<evidence type="ECO:0000313" key="3">
    <source>
        <dbReference type="Proteomes" id="UP000259273"/>
    </source>
</evidence>
<protein>
    <recommendedName>
        <fullName evidence="4">Type I secretion C-terminal target domain-containing protein</fullName>
    </recommendedName>
</protein>
<dbReference type="InterPro" id="IPR010221">
    <property type="entry name" value="VCBS_dom"/>
</dbReference>
<sequence>ITDADGDTSSTTLTLTFAGDSVPVVTLSNDAMVDEDDLPFGVGDQAPGDDAAVPAGQIQYDLGGDSFASIALSTAGGTTPLFANDGQAVDTFWDASSSTLIGYISGQDPMVAGSQVFTVALSGVNSSSADYAVTLLQPVRHAPSAEEDNVAFSVDVTVTDGDGSVGTTAFTVSIDDDSPHGADTTAATLVVPLSELAVGALSAGWQNVTSTSGSGSIGSSTDSSGIGLQWGGSNGSGYDFDYAPSLVGNVPVQADSVFSVGSLTHNNFPISLSAKVLQTVDLNVSFTLVIDGVPTQVTSTVGLSHTETPNNASPSSNPANDDFVSISNPNQVQVITVGGREFELEILGFRDAQGNLVSSVRTVEGQSTSYELFAEVRSMDDLPELQGVVPGNWGADGPGASGSLVWTGESGGQVQGSFGVLAVDGQGGYTYTLSAAARGDMSVGEMRQETFTYALVDDDGDSQQYTLTLNIDGVANASIVDGIVEGMSYETSSGLTGITDEDGGFNYRPGDTVTLRVGGVVLGSFLAEEAIADGKVFLQEIAGVGLHDLNDDHVEKMAVFLQSIDSDPDPYNGIVITDAVRTALADDAFDLDAVSKDELQALLLENGYAPVDEDGAMQHVKDMIVEHAGLTEFDARAADSGALLASPGDDVFAFSLAAADTVEPEVSILGFGDAGNDVLDLRDLLQGEESAADLTSYLNVSYDGSNTVIEVSAAGAFTGGVDDISAVSQTIHLEGVDLVSGHDDLASVIQNMLDSGRLTVDQ</sequence>
<evidence type="ECO:0000313" key="2">
    <source>
        <dbReference type="EMBL" id="HAN26136.1"/>
    </source>
</evidence>
<dbReference type="STRING" id="1121937.GCA_000423125_02415"/>
<dbReference type="InterPro" id="IPR047995">
    <property type="entry name" value="Choice_anch_K"/>
</dbReference>
<comment type="caution">
    <text evidence="2">The sequence shown here is derived from an EMBL/GenBank/DDBJ whole genome shotgun (WGS) entry which is preliminary data.</text>
</comment>
<dbReference type="NCBIfam" id="NF038131">
    <property type="entry name" value="choice_anch_K"/>
    <property type="match status" value="1"/>
</dbReference>
<evidence type="ECO:0008006" key="4">
    <source>
        <dbReference type="Google" id="ProtNLM"/>
    </source>
</evidence>
<feature type="non-terminal residue" evidence="2">
    <location>
        <position position="1"/>
    </location>
</feature>
<reference evidence="2 3" key="1">
    <citation type="journal article" date="2018" name="Nat. Biotechnol.">
        <title>A standardized bacterial taxonomy based on genome phylogeny substantially revises the tree of life.</title>
        <authorList>
            <person name="Parks D.H."/>
            <person name="Chuvochina M."/>
            <person name="Waite D.W."/>
            <person name="Rinke C."/>
            <person name="Skarshewski A."/>
            <person name="Chaumeil P.A."/>
            <person name="Hugenholtz P."/>
        </authorList>
    </citation>
    <scope>NUCLEOTIDE SEQUENCE [LARGE SCALE GENOMIC DNA]</scope>
    <source>
        <strain evidence="2">UBA9158</strain>
    </source>
</reference>
<name>A0A3C1KIP8_9GAMM</name>
<accession>A0A3C1KIP8</accession>
<dbReference type="InterPro" id="IPR019960">
    <property type="entry name" value="T1SS_VCA0849"/>
</dbReference>
<feature type="compositionally biased region" description="Low complexity" evidence="1">
    <location>
        <begin position="309"/>
        <end position="320"/>
    </location>
</feature>
<dbReference type="NCBIfam" id="TIGR01965">
    <property type="entry name" value="VCBS_repeat"/>
    <property type="match status" value="1"/>
</dbReference>
<feature type="region of interest" description="Disordered" evidence="1">
    <location>
        <begin position="301"/>
        <end position="322"/>
    </location>
</feature>
<evidence type="ECO:0000256" key="1">
    <source>
        <dbReference type="SAM" id="MobiDB-lite"/>
    </source>
</evidence>
<dbReference type="NCBIfam" id="TIGR03661">
    <property type="entry name" value="T1SS_VCA0849"/>
    <property type="match status" value="1"/>
</dbReference>
<dbReference type="Proteomes" id="UP000259273">
    <property type="component" value="Unassembled WGS sequence"/>
</dbReference>
<dbReference type="AlphaFoldDB" id="A0A3C1KIP8"/>
<gene>
    <name evidence="2" type="ORF">DCP75_00075</name>
</gene>
<dbReference type="EMBL" id="DMND01000002">
    <property type="protein sequence ID" value="HAN26136.1"/>
    <property type="molecule type" value="Genomic_DNA"/>
</dbReference>